<reference evidence="3 4" key="1">
    <citation type="submission" date="2015-01" db="EMBL/GenBank/DDBJ databases">
        <title>Evolution of Trichinella species and genotypes.</title>
        <authorList>
            <person name="Korhonen P.K."/>
            <person name="Edoardo P."/>
            <person name="Giuseppe L.R."/>
            <person name="Gasser R.B."/>
        </authorList>
    </citation>
    <scope>NUCLEOTIDE SEQUENCE [LARGE SCALE GENOMIC DNA]</scope>
    <source>
        <strain evidence="3">ISS2496</strain>
    </source>
</reference>
<dbReference type="AlphaFoldDB" id="A0A0V0ZQQ6"/>
<evidence type="ECO:0000259" key="2">
    <source>
        <dbReference type="Pfam" id="PF00024"/>
    </source>
</evidence>
<accession>A0A0V0ZQQ6</accession>
<feature type="domain" description="Apple" evidence="2">
    <location>
        <begin position="140"/>
        <end position="199"/>
    </location>
</feature>
<sequence length="443" mass="50525">LLKRMHHLTKTVFLLLLLNFVQCEELLMYVDIVSKSCYVERINAETSPMKSVDADLETATLSSCIGLCKSFEEENECNIVAYSSESNICKMFTSDGPAYFTDDKSSSYFFIKHCELEDADVHNTETVHDIIYLPETLEICEVEYYIGNSVYGFGYLEESDGIENLENCLSLCQMLANENGCTAVEYVQSQGKCRLFKPSIVRHVQTYDGSFTKIIECHEQTPANVNEPEESEILVEEATKNGSVAVVELFERCDVTYHATKENFGFQTFKEMKSINNLNKCLFLCRVDDACEAVLFAPKDKMCNLARKSGPTSKVDKSDNQLFVQINICEKDRVQERLHNPSPIKYYLPEIEEVCEIEFYVLPKLTSWLQIGNSVKARDLIECLQACKVLEHIQQCSAVNFSIDRECVLLKRGKPEDEYTVLQKSLFGEFVNCFEESIVELLS</sequence>
<evidence type="ECO:0000256" key="1">
    <source>
        <dbReference type="SAM" id="SignalP"/>
    </source>
</evidence>
<dbReference type="OrthoDB" id="5914889at2759"/>
<feature type="chain" id="PRO_5006873904" description="Apple domain-containing protein" evidence="1">
    <location>
        <begin position="24"/>
        <end position="443"/>
    </location>
</feature>
<keyword evidence="4" id="KW-1185">Reference proteome</keyword>
<evidence type="ECO:0000313" key="3">
    <source>
        <dbReference type="EMBL" id="KRY14829.1"/>
    </source>
</evidence>
<name>A0A0V0ZQQ6_9BILA</name>
<organism evidence="3 4">
    <name type="scientific">Trichinella patagoniensis</name>
    <dbReference type="NCBI Taxonomy" id="990121"/>
    <lineage>
        <taxon>Eukaryota</taxon>
        <taxon>Metazoa</taxon>
        <taxon>Ecdysozoa</taxon>
        <taxon>Nematoda</taxon>
        <taxon>Enoplea</taxon>
        <taxon>Dorylaimia</taxon>
        <taxon>Trichinellida</taxon>
        <taxon>Trichinellidae</taxon>
        <taxon>Trichinella</taxon>
    </lineage>
</organism>
<dbReference type="Gene3D" id="3.50.4.10">
    <property type="entry name" value="Hepatocyte Growth Factor"/>
    <property type="match status" value="2"/>
</dbReference>
<comment type="caution">
    <text evidence="3">The sequence shown here is derived from an EMBL/GenBank/DDBJ whole genome shotgun (WGS) entry which is preliminary data.</text>
</comment>
<proteinExistence type="predicted"/>
<dbReference type="EMBL" id="JYDQ01000108">
    <property type="protein sequence ID" value="KRY14829.1"/>
    <property type="molecule type" value="Genomic_DNA"/>
</dbReference>
<evidence type="ECO:0000313" key="4">
    <source>
        <dbReference type="Proteomes" id="UP000054783"/>
    </source>
</evidence>
<dbReference type="STRING" id="990121.A0A0V0ZQQ6"/>
<feature type="domain" description="Apple" evidence="2">
    <location>
        <begin position="267"/>
        <end position="320"/>
    </location>
</feature>
<dbReference type="InterPro" id="IPR003609">
    <property type="entry name" value="Pan_app"/>
</dbReference>
<dbReference type="Proteomes" id="UP000054783">
    <property type="component" value="Unassembled WGS sequence"/>
</dbReference>
<feature type="non-terminal residue" evidence="3">
    <location>
        <position position="1"/>
    </location>
</feature>
<gene>
    <name evidence="3" type="ORF">T12_1418</name>
</gene>
<feature type="signal peptide" evidence="1">
    <location>
        <begin position="1"/>
        <end position="23"/>
    </location>
</feature>
<protein>
    <recommendedName>
        <fullName evidence="2">Apple domain-containing protein</fullName>
    </recommendedName>
</protein>
<dbReference type="Pfam" id="PF00024">
    <property type="entry name" value="PAN_1"/>
    <property type="match status" value="2"/>
</dbReference>
<keyword evidence="1" id="KW-0732">Signal</keyword>